<dbReference type="EMBL" id="QPFP01000028">
    <property type="protein sequence ID" value="TEB29182.1"/>
    <property type="molecule type" value="Genomic_DNA"/>
</dbReference>
<protein>
    <submittedName>
        <fullName evidence="1">Uncharacterized protein</fullName>
    </submittedName>
</protein>
<dbReference type="Gene3D" id="1.20.1280.50">
    <property type="match status" value="1"/>
</dbReference>
<evidence type="ECO:0000313" key="2">
    <source>
        <dbReference type="Proteomes" id="UP000298030"/>
    </source>
</evidence>
<reference evidence="1 2" key="1">
    <citation type="journal article" date="2019" name="Nat. Ecol. Evol.">
        <title>Megaphylogeny resolves global patterns of mushroom evolution.</title>
        <authorList>
            <person name="Varga T."/>
            <person name="Krizsan K."/>
            <person name="Foldi C."/>
            <person name="Dima B."/>
            <person name="Sanchez-Garcia M."/>
            <person name="Sanchez-Ramirez S."/>
            <person name="Szollosi G.J."/>
            <person name="Szarkandi J.G."/>
            <person name="Papp V."/>
            <person name="Albert L."/>
            <person name="Andreopoulos W."/>
            <person name="Angelini C."/>
            <person name="Antonin V."/>
            <person name="Barry K.W."/>
            <person name="Bougher N.L."/>
            <person name="Buchanan P."/>
            <person name="Buyck B."/>
            <person name="Bense V."/>
            <person name="Catcheside P."/>
            <person name="Chovatia M."/>
            <person name="Cooper J."/>
            <person name="Damon W."/>
            <person name="Desjardin D."/>
            <person name="Finy P."/>
            <person name="Geml J."/>
            <person name="Haridas S."/>
            <person name="Hughes K."/>
            <person name="Justo A."/>
            <person name="Karasinski D."/>
            <person name="Kautmanova I."/>
            <person name="Kiss B."/>
            <person name="Kocsube S."/>
            <person name="Kotiranta H."/>
            <person name="LaButti K.M."/>
            <person name="Lechner B.E."/>
            <person name="Liimatainen K."/>
            <person name="Lipzen A."/>
            <person name="Lukacs Z."/>
            <person name="Mihaltcheva S."/>
            <person name="Morgado L.N."/>
            <person name="Niskanen T."/>
            <person name="Noordeloos M.E."/>
            <person name="Ohm R.A."/>
            <person name="Ortiz-Santana B."/>
            <person name="Ovrebo C."/>
            <person name="Racz N."/>
            <person name="Riley R."/>
            <person name="Savchenko A."/>
            <person name="Shiryaev A."/>
            <person name="Soop K."/>
            <person name="Spirin V."/>
            <person name="Szebenyi C."/>
            <person name="Tomsovsky M."/>
            <person name="Tulloss R.E."/>
            <person name="Uehling J."/>
            <person name="Grigoriev I.V."/>
            <person name="Vagvolgyi C."/>
            <person name="Papp T."/>
            <person name="Martin F.M."/>
            <person name="Miettinen O."/>
            <person name="Hibbett D.S."/>
            <person name="Nagy L.G."/>
        </authorList>
    </citation>
    <scope>NUCLEOTIDE SEQUENCE [LARGE SCALE GENOMIC DNA]</scope>
    <source>
        <strain evidence="1 2">FP101781</strain>
    </source>
</reference>
<dbReference type="OrthoDB" id="3027018at2759"/>
<proteinExistence type="predicted"/>
<comment type="caution">
    <text evidence="1">The sequence shown here is derived from an EMBL/GenBank/DDBJ whole genome shotgun (WGS) entry which is preliminary data.</text>
</comment>
<sequence>MEAPFKLHLGQNTCPTDDEMLDIRAAIKANSRSAQAIDEEIAHILDSVSNLIKKRDAHIDAAKSYSNLLQPIRRIPDDILSLIFQACIPQDRLTMTRTHPAVLISHVCRRWRQLSLSTPQLWSGIHLLLPEYPVRRQPRDLRADFVSLKAMDKAIACWDARVDQIFAIAKIWVTRSMEYPIDVTLTTSFLPHLESLSIRKIIPTEEFVHSLSLPSLHTLRLTALITTGSQSPVPGTFHGMAANVSSVVAWLRNLGHQLRTVQLGIHNLDAEGVRGLLQCLPSVSELVLRFDAINYGAMPMVDWEDSGLARVLSPTVHDGNTELDLQSVMCPRLRVLRCDMRGQPGSMAEESAVDIIARRREPGSADTTTPGVVDQLETLTVTFGVPQTLDILEELRRRRVDLAGFRLDASYGSTVALRPHQFNDEAYLFGF</sequence>
<accession>A0A4Y7T6G2</accession>
<evidence type="ECO:0000313" key="1">
    <source>
        <dbReference type="EMBL" id="TEB29182.1"/>
    </source>
</evidence>
<keyword evidence="2" id="KW-1185">Reference proteome</keyword>
<gene>
    <name evidence="1" type="ORF">FA13DRAFT_1815340</name>
</gene>
<organism evidence="1 2">
    <name type="scientific">Coprinellus micaceus</name>
    <name type="common">Glistening ink-cap mushroom</name>
    <name type="synonym">Coprinus micaceus</name>
    <dbReference type="NCBI Taxonomy" id="71717"/>
    <lineage>
        <taxon>Eukaryota</taxon>
        <taxon>Fungi</taxon>
        <taxon>Dikarya</taxon>
        <taxon>Basidiomycota</taxon>
        <taxon>Agaricomycotina</taxon>
        <taxon>Agaricomycetes</taxon>
        <taxon>Agaricomycetidae</taxon>
        <taxon>Agaricales</taxon>
        <taxon>Agaricineae</taxon>
        <taxon>Psathyrellaceae</taxon>
        <taxon>Coprinellus</taxon>
    </lineage>
</organism>
<dbReference type="AlphaFoldDB" id="A0A4Y7T6G2"/>
<dbReference type="Proteomes" id="UP000298030">
    <property type="component" value="Unassembled WGS sequence"/>
</dbReference>
<name>A0A4Y7T6G2_COPMI</name>